<reference evidence="3" key="1">
    <citation type="journal article" date="2021" name="Genome Biol. Evol.">
        <title>A High-Quality Reference Genome for a Parasitic Bivalve with Doubly Uniparental Inheritance (Bivalvia: Unionida).</title>
        <authorList>
            <person name="Smith C.H."/>
        </authorList>
    </citation>
    <scope>NUCLEOTIDE SEQUENCE</scope>
    <source>
        <strain evidence="3">CHS0354</strain>
    </source>
</reference>
<feature type="domain" description="CARD" evidence="2">
    <location>
        <begin position="1"/>
        <end position="76"/>
    </location>
</feature>
<dbReference type="InterPro" id="IPR001315">
    <property type="entry name" value="CARD"/>
</dbReference>
<dbReference type="Proteomes" id="UP001195483">
    <property type="component" value="Unassembled WGS sequence"/>
</dbReference>
<dbReference type="Pfam" id="PF00619">
    <property type="entry name" value="CARD"/>
    <property type="match status" value="1"/>
</dbReference>
<evidence type="ECO:0000313" key="4">
    <source>
        <dbReference type="Proteomes" id="UP001195483"/>
    </source>
</evidence>
<dbReference type="PROSITE" id="PS50209">
    <property type="entry name" value="CARD"/>
    <property type="match status" value="1"/>
</dbReference>
<dbReference type="InterPro" id="IPR037939">
    <property type="entry name" value="CRADD"/>
</dbReference>
<keyword evidence="4" id="KW-1185">Reference proteome</keyword>
<dbReference type="InterPro" id="IPR011029">
    <property type="entry name" value="DEATH-like_dom_sf"/>
</dbReference>
<evidence type="ECO:0000313" key="3">
    <source>
        <dbReference type="EMBL" id="KAK3602181.1"/>
    </source>
</evidence>
<feature type="coiled-coil region" evidence="1">
    <location>
        <begin position="245"/>
        <end position="307"/>
    </location>
</feature>
<organism evidence="3 4">
    <name type="scientific">Potamilus streckersoni</name>
    <dbReference type="NCBI Taxonomy" id="2493646"/>
    <lineage>
        <taxon>Eukaryota</taxon>
        <taxon>Metazoa</taxon>
        <taxon>Spiralia</taxon>
        <taxon>Lophotrochozoa</taxon>
        <taxon>Mollusca</taxon>
        <taxon>Bivalvia</taxon>
        <taxon>Autobranchia</taxon>
        <taxon>Heteroconchia</taxon>
        <taxon>Palaeoheterodonta</taxon>
        <taxon>Unionida</taxon>
        <taxon>Unionoidea</taxon>
        <taxon>Unionidae</taxon>
        <taxon>Ambleminae</taxon>
        <taxon>Lampsilini</taxon>
        <taxon>Potamilus</taxon>
    </lineage>
</organism>
<dbReference type="AlphaFoldDB" id="A0AAE0T1U8"/>
<comment type="caution">
    <text evidence="3">The sequence shown here is derived from an EMBL/GenBank/DDBJ whole genome shotgun (WGS) entry which is preliminary data.</text>
</comment>
<dbReference type="SUPFAM" id="SSF47986">
    <property type="entry name" value="DEATH domain"/>
    <property type="match status" value="1"/>
</dbReference>
<evidence type="ECO:0000256" key="1">
    <source>
        <dbReference type="SAM" id="Coils"/>
    </source>
</evidence>
<sequence length="336" mass="39379">MNDIHREVFKRRYRYLFDNIIMEHRLCKALQDKGIFTEGMVNLIMNEAGHDRQLQKMLEWLPRRGPKAFEAFLEVIVVDYSWVADNLKDCEQEIISSRDAAKLDDIQPEVKRSVKDHVRELARTTRLNQAQQKAIEEFLCRHMVDDRHMVKSSAPMLYKLHRMLMSCIPLNTLDESDQMDLNCGPESVTLEKIEKEVALLTQRMSDIQSTMDNCYDRIGETNKDKELPDLIFSMRKSYLEKDIRLEDMKKQVVLAHKNLRVAKEKIKKLQDANIKQEDEKGELEKSLESLKQKILKLSEERQKMGMKQAFDTLSTYSSPVMAKKSASSEKRFTEKT</sequence>
<dbReference type="PANTHER" id="PTHR15034">
    <property type="entry name" value="DEATH DOMAIN-CONTAINING PROTEIN CRADD"/>
    <property type="match status" value="1"/>
</dbReference>
<accession>A0AAE0T1U8</accession>
<evidence type="ECO:0000259" key="2">
    <source>
        <dbReference type="PROSITE" id="PS50209"/>
    </source>
</evidence>
<keyword evidence="1" id="KW-0175">Coiled coil</keyword>
<reference evidence="3" key="2">
    <citation type="journal article" date="2021" name="Genome Biol. Evol.">
        <title>Developing a high-quality reference genome for a parasitic bivalve with doubly uniparental inheritance (Bivalvia: Unionida).</title>
        <authorList>
            <person name="Smith C.H."/>
        </authorList>
    </citation>
    <scope>NUCLEOTIDE SEQUENCE</scope>
    <source>
        <strain evidence="3">CHS0354</strain>
        <tissue evidence="3">Mantle</tissue>
    </source>
</reference>
<dbReference type="EMBL" id="JAEAOA010000151">
    <property type="protein sequence ID" value="KAK3602181.1"/>
    <property type="molecule type" value="Genomic_DNA"/>
</dbReference>
<dbReference type="Gene3D" id="1.10.533.10">
    <property type="entry name" value="Death Domain, Fas"/>
    <property type="match status" value="1"/>
</dbReference>
<gene>
    <name evidence="3" type="ORF">CHS0354_001614</name>
</gene>
<dbReference type="GO" id="GO:0070513">
    <property type="term" value="F:death domain binding"/>
    <property type="evidence" value="ECO:0007669"/>
    <property type="project" value="InterPro"/>
</dbReference>
<name>A0AAE0T1U8_9BIVA</name>
<dbReference type="GO" id="GO:0042981">
    <property type="term" value="P:regulation of apoptotic process"/>
    <property type="evidence" value="ECO:0007669"/>
    <property type="project" value="InterPro"/>
</dbReference>
<dbReference type="PANTHER" id="PTHR15034:SF5">
    <property type="entry name" value="DEATH DOMAIN-CONTAINING PROTEIN CRADD"/>
    <property type="match status" value="1"/>
</dbReference>
<dbReference type="GO" id="GO:0002020">
    <property type="term" value="F:protease binding"/>
    <property type="evidence" value="ECO:0007669"/>
    <property type="project" value="InterPro"/>
</dbReference>
<reference evidence="3" key="3">
    <citation type="submission" date="2023-05" db="EMBL/GenBank/DDBJ databases">
        <authorList>
            <person name="Smith C.H."/>
        </authorList>
    </citation>
    <scope>NUCLEOTIDE SEQUENCE</scope>
    <source>
        <strain evidence="3">CHS0354</strain>
        <tissue evidence="3">Mantle</tissue>
    </source>
</reference>
<proteinExistence type="predicted"/>
<protein>
    <recommendedName>
        <fullName evidence="2">CARD domain-containing protein</fullName>
    </recommendedName>
</protein>